<protein>
    <submittedName>
        <fullName evidence="2">Uncharacterized protein</fullName>
    </submittedName>
</protein>
<sequence>MTTSDRPPAERYAARHLRRGWSCLLVFLAAGLALESLHGLKVAAYLDLDQAVRRHMWTLAHAHGALLGLVHLGLAATVRANPSLSTCSQGHVASVSLDLASVLLPLGFFLGGLWHYAGDPGLGVLLVPVGGALLVVAALLVLLGLRAAPEA</sequence>
<name>A0A1I1UZN8_9BACT</name>
<feature type="transmembrane region" description="Helical" evidence="1">
    <location>
        <begin position="21"/>
        <end position="40"/>
    </location>
</feature>
<evidence type="ECO:0000256" key="1">
    <source>
        <dbReference type="SAM" id="Phobius"/>
    </source>
</evidence>
<feature type="transmembrane region" description="Helical" evidence="1">
    <location>
        <begin position="122"/>
        <end position="145"/>
    </location>
</feature>
<reference evidence="3" key="1">
    <citation type="submission" date="2016-10" db="EMBL/GenBank/DDBJ databases">
        <authorList>
            <person name="Varghese N."/>
            <person name="Submissions S."/>
        </authorList>
    </citation>
    <scope>NUCLEOTIDE SEQUENCE [LARGE SCALE GENOMIC DNA]</scope>
    <source>
        <strain evidence="3">ATCC 25963</strain>
    </source>
</reference>
<dbReference type="Proteomes" id="UP000199400">
    <property type="component" value="Unassembled WGS sequence"/>
</dbReference>
<dbReference type="OrthoDB" id="5520458at2"/>
<feature type="transmembrane region" description="Helical" evidence="1">
    <location>
        <begin position="60"/>
        <end position="80"/>
    </location>
</feature>
<dbReference type="AlphaFoldDB" id="A0A1I1UZN8"/>
<accession>A0A1I1UZN8</accession>
<feature type="transmembrane region" description="Helical" evidence="1">
    <location>
        <begin position="92"/>
        <end position="116"/>
    </location>
</feature>
<dbReference type="EMBL" id="FOMX01000004">
    <property type="protein sequence ID" value="SFD73510.1"/>
    <property type="molecule type" value="Genomic_DNA"/>
</dbReference>
<dbReference type="RefSeq" id="WP_096330031.1">
    <property type="nucleotide sequence ID" value="NZ_FOMX01000004.1"/>
</dbReference>
<proteinExistence type="predicted"/>
<keyword evidence="1" id="KW-1133">Transmembrane helix</keyword>
<gene>
    <name evidence="2" type="ORF">SAMN02745121_01261</name>
</gene>
<keyword evidence="1" id="KW-0472">Membrane</keyword>
<keyword evidence="3" id="KW-1185">Reference proteome</keyword>
<organism evidence="2 3">
    <name type="scientific">Nannocystis exedens</name>
    <dbReference type="NCBI Taxonomy" id="54"/>
    <lineage>
        <taxon>Bacteria</taxon>
        <taxon>Pseudomonadati</taxon>
        <taxon>Myxococcota</taxon>
        <taxon>Polyangia</taxon>
        <taxon>Nannocystales</taxon>
        <taxon>Nannocystaceae</taxon>
        <taxon>Nannocystis</taxon>
    </lineage>
</organism>
<keyword evidence="1" id="KW-0812">Transmembrane</keyword>
<evidence type="ECO:0000313" key="2">
    <source>
        <dbReference type="EMBL" id="SFD73510.1"/>
    </source>
</evidence>
<evidence type="ECO:0000313" key="3">
    <source>
        <dbReference type="Proteomes" id="UP000199400"/>
    </source>
</evidence>
<dbReference type="STRING" id="54.SAMN02745121_01261"/>